<evidence type="ECO:0000259" key="7">
    <source>
        <dbReference type="Pfam" id="PF00155"/>
    </source>
</evidence>
<dbReference type="InterPro" id="IPR015421">
    <property type="entry name" value="PyrdxlP-dep_Trfase_major"/>
</dbReference>
<keyword evidence="3" id="KW-0808">Transferase</keyword>
<dbReference type="Gene3D" id="3.90.1150.10">
    <property type="entry name" value="Aspartate Aminotransferase, domain 1"/>
    <property type="match status" value="1"/>
</dbReference>
<comment type="catalytic activity">
    <reaction evidence="5">
        <text>6-carboxyhexanoyl-[ACP] + L-alanine + H(+) = (8S)-8-amino-7-oxononanoate + holo-[ACP] + CO2</text>
        <dbReference type="Rhea" id="RHEA:42288"/>
        <dbReference type="Rhea" id="RHEA-COMP:9685"/>
        <dbReference type="Rhea" id="RHEA-COMP:9955"/>
        <dbReference type="ChEBI" id="CHEBI:15378"/>
        <dbReference type="ChEBI" id="CHEBI:16526"/>
        <dbReference type="ChEBI" id="CHEBI:57972"/>
        <dbReference type="ChEBI" id="CHEBI:64479"/>
        <dbReference type="ChEBI" id="CHEBI:78846"/>
        <dbReference type="ChEBI" id="CHEBI:149468"/>
        <dbReference type="EC" id="2.3.1.47"/>
    </reaction>
</comment>
<name>A0A660LH98_9ACTN</name>
<sequence length="415" mass="44037">MPTAIDVFAKVRGHERAEQLRAAREADLLPYFRQLEGPAGPIVEMEGAERIMLGSNNYLGLTADPRVQQAARAALDKYGTGLTGSRLLNGTLDLHLQLEAELAEWMGTEEAIVFSTGHQANVGTLGTILGPGDTVIVDSADHASILDGCLISKAKLRPFKHNRLDRLEKMLDRAVGDGGGVLVVVDGVFSMEGDIAPLPRIVELCKAYGARLMVDEAHGAGVLGARGAGASELLGVEADVDLRMGTFSKSLASCGGFIAGSHEVIDFLRISSRAFLFTASGVPAAVGAALAALRIIRSDEGPELLQRVLDNGEYLSNGLEALGFRVVRGEPAVTPIVPVLVEDDWKAVLLWRALYDAGVYVNVAIHPAVQPGGALLRTSVMATHDTAVLDRALDAFQNVKQKFESEHGELPAPAV</sequence>
<evidence type="ECO:0000256" key="6">
    <source>
        <dbReference type="RuleBase" id="RU003693"/>
    </source>
</evidence>
<evidence type="ECO:0000256" key="3">
    <source>
        <dbReference type="ARBA" id="ARBA00022679"/>
    </source>
</evidence>
<gene>
    <name evidence="8" type="ORF">C8N24_3577</name>
</gene>
<dbReference type="GO" id="GO:0008710">
    <property type="term" value="F:8-amino-7-oxononanoate synthase activity"/>
    <property type="evidence" value="ECO:0007669"/>
    <property type="project" value="UniProtKB-EC"/>
</dbReference>
<evidence type="ECO:0000256" key="2">
    <source>
        <dbReference type="ARBA" id="ARBA00013187"/>
    </source>
</evidence>
<protein>
    <recommendedName>
        <fullName evidence="2">8-amino-7-oxononanoate synthase</fullName>
        <ecNumber evidence="2">2.3.1.47</ecNumber>
    </recommendedName>
</protein>
<organism evidence="8 9">
    <name type="scientific">Solirubrobacter pauli</name>
    <dbReference type="NCBI Taxonomy" id="166793"/>
    <lineage>
        <taxon>Bacteria</taxon>
        <taxon>Bacillati</taxon>
        <taxon>Actinomycetota</taxon>
        <taxon>Thermoleophilia</taxon>
        <taxon>Solirubrobacterales</taxon>
        <taxon>Solirubrobacteraceae</taxon>
        <taxon>Solirubrobacter</taxon>
    </lineage>
</organism>
<dbReference type="PANTHER" id="PTHR13693:SF3">
    <property type="entry name" value="LD36009P"/>
    <property type="match status" value="1"/>
</dbReference>
<evidence type="ECO:0000313" key="8">
    <source>
        <dbReference type="EMBL" id="RKQ93706.1"/>
    </source>
</evidence>
<dbReference type="PROSITE" id="PS00599">
    <property type="entry name" value="AA_TRANSFER_CLASS_2"/>
    <property type="match status" value="1"/>
</dbReference>
<accession>A0A660LH98</accession>
<keyword evidence="9" id="KW-1185">Reference proteome</keyword>
<dbReference type="Pfam" id="PF00155">
    <property type="entry name" value="Aminotran_1_2"/>
    <property type="match status" value="1"/>
</dbReference>
<evidence type="ECO:0000256" key="5">
    <source>
        <dbReference type="ARBA" id="ARBA00047715"/>
    </source>
</evidence>
<evidence type="ECO:0000256" key="4">
    <source>
        <dbReference type="ARBA" id="ARBA00022898"/>
    </source>
</evidence>
<comment type="similarity">
    <text evidence="6">Belongs to the class-II pyridoxal-phosphate-dependent aminotransferase family.</text>
</comment>
<proteinExistence type="inferred from homology"/>
<evidence type="ECO:0000256" key="1">
    <source>
        <dbReference type="ARBA" id="ARBA00001933"/>
    </source>
</evidence>
<feature type="domain" description="Aminotransferase class I/classII large" evidence="7">
    <location>
        <begin position="51"/>
        <end position="396"/>
    </location>
</feature>
<dbReference type="EC" id="2.3.1.47" evidence="2"/>
<dbReference type="RefSeq" id="WP_211340007.1">
    <property type="nucleotide sequence ID" value="NZ_RBIL01000001.1"/>
</dbReference>
<dbReference type="GO" id="GO:0030170">
    <property type="term" value="F:pyridoxal phosphate binding"/>
    <property type="evidence" value="ECO:0007669"/>
    <property type="project" value="InterPro"/>
</dbReference>
<keyword evidence="4 6" id="KW-0663">Pyridoxal phosphate</keyword>
<dbReference type="PANTHER" id="PTHR13693">
    <property type="entry name" value="CLASS II AMINOTRANSFERASE/8-AMINO-7-OXONONANOATE SYNTHASE"/>
    <property type="match status" value="1"/>
</dbReference>
<comment type="cofactor">
    <cofactor evidence="1 6">
        <name>pyridoxal 5'-phosphate</name>
        <dbReference type="ChEBI" id="CHEBI:597326"/>
    </cofactor>
</comment>
<dbReference type="InterPro" id="IPR050087">
    <property type="entry name" value="AON_synthase_class-II"/>
</dbReference>
<dbReference type="AlphaFoldDB" id="A0A660LH98"/>
<dbReference type="InterPro" id="IPR015424">
    <property type="entry name" value="PyrdxlP-dep_Trfase"/>
</dbReference>
<evidence type="ECO:0000313" key="9">
    <source>
        <dbReference type="Proteomes" id="UP000278962"/>
    </source>
</evidence>
<dbReference type="InterPro" id="IPR001917">
    <property type="entry name" value="Aminotrans_II_pyridoxalP_BS"/>
</dbReference>
<dbReference type="SUPFAM" id="SSF53383">
    <property type="entry name" value="PLP-dependent transferases"/>
    <property type="match status" value="1"/>
</dbReference>
<dbReference type="Proteomes" id="UP000278962">
    <property type="component" value="Unassembled WGS sequence"/>
</dbReference>
<dbReference type="EMBL" id="RBIL01000001">
    <property type="protein sequence ID" value="RKQ93706.1"/>
    <property type="molecule type" value="Genomic_DNA"/>
</dbReference>
<comment type="caution">
    <text evidence="8">The sequence shown here is derived from an EMBL/GenBank/DDBJ whole genome shotgun (WGS) entry which is preliminary data.</text>
</comment>
<dbReference type="InterPro" id="IPR015422">
    <property type="entry name" value="PyrdxlP-dep_Trfase_small"/>
</dbReference>
<reference evidence="8 9" key="1">
    <citation type="submission" date="2018-10" db="EMBL/GenBank/DDBJ databases">
        <title>Genomic Encyclopedia of Archaeal and Bacterial Type Strains, Phase II (KMG-II): from individual species to whole genera.</title>
        <authorList>
            <person name="Goeker M."/>
        </authorList>
    </citation>
    <scope>NUCLEOTIDE SEQUENCE [LARGE SCALE GENOMIC DNA]</scope>
    <source>
        <strain evidence="8 9">DSM 14954</strain>
    </source>
</reference>
<dbReference type="InterPro" id="IPR004839">
    <property type="entry name" value="Aminotransferase_I/II_large"/>
</dbReference>
<dbReference type="Gene3D" id="3.40.640.10">
    <property type="entry name" value="Type I PLP-dependent aspartate aminotransferase-like (Major domain)"/>
    <property type="match status" value="1"/>
</dbReference>